<keyword evidence="1" id="KW-0863">Zinc-finger</keyword>
<evidence type="ECO:0000313" key="5">
    <source>
        <dbReference type="EMBL" id="CAF0891936.1"/>
    </source>
</evidence>
<keyword evidence="1" id="KW-0479">Metal-binding</keyword>
<dbReference type="InterPro" id="IPR052394">
    <property type="entry name" value="LRR-containing"/>
</dbReference>
<evidence type="ECO:0000259" key="3">
    <source>
        <dbReference type="PROSITE" id="PS50119"/>
    </source>
</evidence>
<dbReference type="Pfam" id="PF00194">
    <property type="entry name" value="Carb_anhydrase"/>
    <property type="match status" value="1"/>
</dbReference>
<reference evidence="5" key="1">
    <citation type="submission" date="2021-02" db="EMBL/GenBank/DDBJ databases">
        <authorList>
            <person name="Nowell W R."/>
        </authorList>
    </citation>
    <scope>NUCLEOTIDE SEQUENCE</scope>
</reference>
<protein>
    <submittedName>
        <fullName evidence="5">Uncharacterized protein</fullName>
    </submittedName>
</protein>
<accession>A0A813YZJ0</accession>
<dbReference type="PANTHER" id="PTHR24114">
    <property type="entry name" value="LEUCINE RICH REPEAT FAMILY PROTEIN"/>
    <property type="match status" value="1"/>
</dbReference>
<dbReference type="Pfam" id="PF00643">
    <property type="entry name" value="zf-B_box"/>
    <property type="match status" value="1"/>
</dbReference>
<dbReference type="Gene3D" id="3.80.10.10">
    <property type="entry name" value="Ribonuclease Inhibitor"/>
    <property type="match status" value="2"/>
</dbReference>
<proteinExistence type="predicted"/>
<evidence type="ECO:0000313" key="6">
    <source>
        <dbReference type="Proteomes" id="UP000663828"/>
    </source>
</evidence>
<dbReference type="PROSITE" id="PS51144">
    <property type="entry name" value="ALPHA_CA_2"/>
    <property type="match status" value="1"/>
</dbReference>
<dbReference type="AlphaFoldDB" id="A0A813YZJ0"/>
<dbReference type="PANTHER" id="PTHR24114:SF2">
    <property type="entry name" value="F-BOX DOMAIN-CONTAINING PROTEIN-RELATED"/>
    <property type="match status" value="1"/>
</dbReference>
<evidence type="ECO:0000256" key="2">
    <source>
        <dbReference type="SAM" id="Coils"/>
    </source>
</evidence>
<dbReference type="InterPro" id="IPR036398">
    <property type="entry name" value="CA_dom_sf"/>
</dbReference>
<dbReference type="Proteomes" id="UP000663828">
    <property type="component" value="Unassembled WGS sequence"/>
</dbReference>
<feature type="coiled-coil region" evidence="2">
    <location>
        <begin position="101"/>
        <end position="139"/>
    </location>
</feature>
<dbReference type="InterPro" id="IPR032675">
    <property type="entry name" value="LRR_dom_sf"/>
</dbReference>
<dbReference type="GO" id="GO:0008270">
    <property type="term" value="F:zinc ion binding"/>
    <property type="evidence" value="ECO:0007669"/>
    <property type="project" value="UniProtKB-KW"/>
</dbReference>
<dbReference type="SUPFAM" id="SSF57845">
    <property type="entry name" value="B-box zinc-binding domain"/>
    <property type="match status" value="1"/>
</dbReference>
<dbReference type="Gene3D" id="3.30.160.60">
    <property type="entry name" value="Classic Zinc Finger"/>
    <property type="match status" value="1"/>
</dbReference>
<feature type="domain" description="B box-type" evidence="3">
    <location>
        <begin position="20"/>
        <end position="61"/>
    </location>
</feature>
<comment type="caution">
    <text evidence="5">The sequence shown here is derived from an EMBL/GenBank/DDBJ whole genome shotgun (WGS) entry which is preliminary data.</text>
</comment>
<keyword evidence="2" id="KW-0175">Coiled coil</keyword>
<dbReference type="SUPFAM" id="SSF52047">
    <property type="entry name" value="RNI-like"/>
    <property type="match status" value="1"/>
</dbReference>
<gene>
    <name evidence="5" type="ORF">XAT740_LOCUS7557</name>
</gene>
<dbReference type="SMART" id="SM01057">
    <property type="entry name" value="Carb_anhydrase"/>
    <property type="match status" value="1"/>
</dbReference>
<name>A0A813YZJ0_ADIRI</name>
<dbReference type="EMBL" id="CAJNOR010000364">
    <property type="protein sequence ID" value="CAF0891936.1"/>
    <property type="molecule type" value="Genomic_DNA"/>
</dbReference>
<dbReference type="Gene3D" id="3.10.200.10">
    <property type="entry name" value="Alpha carbonic anhydrase"/>
    <property type="match status" value="1"/>
</dbReference>
<evidence type="ECO:0000259" key="4">
    <source>
        <dbReference type="PROSITE" id="PS51144"/>
    </source>
</evidence>
<dbReference type="SMART" id="SM00368">
    <property type="entry name" value="LRR_RI"/>
    <property type="match status" value="7"/>
</dbReference>
<dbReference type="InterPro" id="IPR001148">
    <property type="entry name" value="CA_dom"/>
</dbReference>
<feature type="non-terminal residue" evidence="5">
    <location>
        <position position="1"/>
    </location>
</feature>
<dbReference type="InterPro" id="IPR000315">
    <property type="entry name" value="Znf_B-box"/>
</dbReference>
<dbReference type="InterPro" id="IPR001611">
    <property type="entry name" value="Leu-rich_rpt"/>
</dbReference>
<organism evidence="5 6">
    <name type="scientific">Adineta ricciae</name>
    <name type="common">Rotifer</name>
    <dbReference type="NCBI Taxonomy" id="249248"/>
    <lineage>
        <taxon>Eukaryota</taxon>
        <taxon>Metazoa</taxon>
        <taxon>Spiralia</taxon>
        <taxon>Gnathifera</taxon>
        <taxon>Rotifera</taxon>
        <taxon>Eurotatoria</taxon>
        <taxon>Bdelloidea</taxon>
        <taxon>Adinetida</taxon>
        <taxon>Adinetidae</taxon>
        <taxon>Adineta</taxon>
    </lineage>
</organism>
<dbReference type="Pfam" id="PF13516">
    <property type="entry name" value="LRR_6"/>
    <property type="match status" value="6"/>
</dbReference>
<keyword evidence="6" id="KW-1185">Reference proteome</keyword>
<dbReference type="SUPFAM" id="SSF51069">
    <property type="entry name" value="Carbonic anhydrase"/>
    <property type="match status" value="1"/>
</dbReference>
<feature type="domain" description="Alpha-carbonic anhydrase" evidence="4">
    <location>
        <begin position="518"/>
        <end position="809"/>
    </location>
</feature>
<keyword evidence="1" id="KW-0862">Zinc</keyword>
<dbReference type="PROSITE" id="PS50119">
    <property type="entry name" value="ZF_BBOX"/>
    <property type="match status" value="1"/>
</dbReference>
<evidence type="ECO:0000256" key="1">
    <source>
        <dbReference type="PROSITE-ProRule" id="PRU00024"/>
    </source>
</evidence>
<sequence>IDSLEMSDDTIKCRVEGKLDELIDCEEHPDEKLHEWCYYCDTFVCKDCMIDKHRNHPTDAIGRLATKLQTKIDEGLIDAEASLNIKISESDELSKNSDTRHKTIKEEVSGAMNNLKNIIEEYEREIMEKIEKTEIIETKDVDKYRTRIQNQAEVLHTQKQLFHIRRSCDNQMNLSRAKQCFLIHIKRVSEILGRLRKPIMYQYNTEGISLENIAQIRELIRHHAQVTVTRHHAKDEIVYHHPELENFIADHQDAQQWTISMGLLADRDVQLINEALQNNNKLTELRLTENRIDDQGAESLSIILAQNSTIVELSLHKNRISDDGLQHLIDALNQNKTLRTLDLSYNRITAQGIRQLADVLTKNQTLEILHLSGNQVGDQGAQYLADALAQNKKLSIIHLSEADIGAQGAQHLANALVHNTTLTILNLYSNKLGDQGAQSFANALVHNRTLSTLYLAYNQIGDHGAQELIDTLQQNTWQDMMFTYLCILILTQCYPTVISEDNIDNEPANSLVRPEIWNWWDYSDGVSGPALWGVYFPLCDAGRFQSPINIESRYLSFDHELTPIYMNNSENAHGILHNDGRNLYITIALDSSRKIEIGGGPLQYRYRPVEIYIRLTPPLLGDDMPRGSEHQIDNRSFHGEIQLVAYNIDLYKSYIQAQTSPKGIAIVSSMLMLGGDASEQLRYVLHQAELLNNTQRPSDIELHNLDIKKLMAFSPEYMTYEGSLTWPGCFESVTWIIFNEYQQILSTYLQTLFPNILRFVTNRRSLVVGTSVHRNVRTNIGLHQWFRSTTPSSSSTCQPMNNVLQYQINDDFGISNS</sequence>